<name>A0AAD9JWE2_RIDPI</name>
<accession>A0AAD9JWE2</accession>
<gene>
    <name evidence="2" type="ORF">NP493_1654g01001</name>
</gene>
<dbReference type="InterPro" id="IPR036508">
    <property type="entry name" value="Chitin-bd_dom_sf"/>
</dbReference>
<protein>
    <recommendedName>
        <fullName evidence="1">Chitin-binding type-2 domain-containing protein</fullName>
    </recommendedName>
</protein>
<comment type="caution">
    <text evidence="2">The sequence shown here is derived from an EMBL/GenBank/DDBJ whole genome shotgun (WGS) entry which is preliminary data.</text>
</comment>
<dbReference type="AlphaFoldDB" id="A0AAD9JWE2"/>
<dbReference type="SUPFAM" id="SSF57625">
    <property type="entry name" value="Invertebrate chitin-binding proteins"/>
    <property type="match status" value="1"/>
</dbReference>
<dbReference type="GO" id="GO:0005576">
    <property type="term" value="C:extracellular region"/>
    <property type="evidence" value="ECO:0007669"/>
    <property type="project" value="InterPro"/>
</dbReference>
<dbReference type="EMBL" id="JAODUO010001654">
    <property type="protein sequence ID" value="KAK2160337.1"/>
    <property type="molecule type" value="Genomic_DNA"/>
</dbReference>
<proteinExistence type="predicted"/>
<sequence>MCGDTCEGKPDGYYPSVNRPRPAYYQCEMGQLYYLSCQPFQEFNPHTRKCQCFEGVCLHGDGWKSSFCRGINWRVLCSHGHPIQYKKCPVYRPYCHCHTHVCVQTCGHVYGPGGCCQ</sequence>
<dbReference type="Proteomes" id="UP001209878">
    <property type="component" value="Unassembled WGS sequence"/>
</dbReference>
<feature type="domain" description="Chitin-binding type-2" evidence="1">
    <location>
        <begin position="6"/>
        <end position="51"/>
    </location>
</feature>
<reference evidence="2" key="1">
    <citation type="journal article" date="2023" name="Mol. Biol. Evol.">
        <title>Third-Generation Sequencing Reveals the Adaptive Role of the Epigenome in Three Deep-Sea Polychaetes.</title>
        <authorList>
            <person name="Perez M."/>
            <person name="Aroh O."/>
            <person name="Sun Y."/>
            <person name="Lan Y."/>
            <person name="Juniper S.K."/>
            <person name="Young C.R."/>
            <person name="Angers B."/>
            <person name="Qian P.Y."/>
        </authorList>
    </citation>
    <scope>NUCLEOTIDE SEQUENCE</scope>
    <source>
        <strain evidence="2">R07B-5</strain>
    </source>
</reference>
<dbReference type="GO" id="GO:0008061">
    <property type="term" value="F:chitin binding"/>
    <property type="evidence" value="ECO:0007669"/>
    <property type="project" value="InterPro"/>
</dbReference>
<evidence type="ECO:0000313" key="3">
    <source>
        <dbReference type="Proteomes" id="UP001209878"/>
    </source>
</evidence>
<keyword evidence="3" id="KW-1185">Reference proteome</keyword>
<evidence type="ECO:0000259" key="1">
    <source>
        <dbReference type="Pfam" id="PF01607"/>
    </source>
</evidence>
<dbReference type="InterPro" id="IPR002557">
    <property type="entry name" value="Chitin-bd_dom"/>
</dbReference>
<organism evidence="2 3">
    <name type="scientific">Ridgeia piscesae</name>
    <name type="common">Tubeworm</name>
    <dbReference type="NCBI Taxonomy" id="27915"/>
    <lineage>
        <taxon>Eukaryota</taxon>
        <taxon>Metazoa</taxon>
        <taxon>Spiralia</taxon>
        <taxon>Lophotrochozoa</taxon>
        <taxon>Annelida</taxon>
        <taxon>Polychaeta</taxon>
        <taxon>Sedentaria</taxon>
        <taxon>Canalipalpata</taxon>
        <taxon>Sabellida</taxon>
        <taxon>Siboglinidae</taxon>
        <taxon>Ridgeia</taxon>
    </lineage>
</organism>
<dbReference type="Pfam" id="PF01607">
    <property type="entry name" value="CBM_14"/>
    <property type="match status" value="1"/>
</dbReference>
<evidence type="ECO:0000313" key="2">
    <source>
        <dbReference type="EMBL" id="KAK2160337.1"/>
    </source>
</evidence>